<dbReference type="OrthoDB" id="4367676at2759"/>
<proteinExistence type="predicted"/>
<protein>
    <submittedName>
        <fullName evidence="2">Uncharacterized protein</fullName>
    </submittedName>
</protein>
<reference evidence="2" key="1">
    <citation type="submission" date="2022-11" db="EMBL/GenBank/DDBJ databases">
        <authorList>
            <person name="Petersen C."/>
        </authorList>
    </citation>
    <scope>NUCLEOTIDE SEQUENCE</scope>
    <source>
        <strain evidence="2">IBT 20477</strain>
    </source>
</reference>
<evidence type="ECO:0000313" key="3">
    <source>
        <dbReference type="Proteomes" id="UP001150942"/>
    </source>
</evidence>
<sequence>MLSSIALAGPAAQVSLSVGAGATTEVEDNSKDVAQPHANRESISDATTSLVQAAENIVHTAAQ</sequence>
<dbReference type="EMBL" id="JAPQKQ010000002">
    <property type="protein sequence ID" value="KAJ5208818.1"/>
    <property type="molecule type" value="Genomic_DNA"/>
</dbReference>
<name>A0A9W9T466_9EURO</name>
<dbReference type="Proteomes" id="UP001150942">
    <property type="component" value="Unassembled WGS sequence"/>
</dbReference>
<keyword evidence="3" id="KW-1185">Reference proteome</keyword>
<dbReference type="AlphaFoldDB" id="A0A9W9T466"/>
<evidence type="ECO:0000313" key="2">
    <source>
        <dbReference type="EMBL" id="KAJ5208818.1"/>
    </source>
</evidence>
<evidence type="ECO:0000256" key="1">
    <source>
        <dbReference type="SAM" id="MobiDB-lite"/>
    </source>
</evidence>
<comment type="caution">
    <text evidence="2">The sequence shown here is derived from an EMBL/GenBank/DDBJ whole genome shotgun (WGS) entry which is preliminary data.</text>
</comment>
<gene>
    <name evidence="2" type="ORF">N7449_003197</name>
</gene>
<organism evidence="2 3">
    <name type="scientific">Penicillium cf. viridicatum</name>
    <dbReference type="NCBI Taxonomy" id="2972119"/>
    <lineage>
        <taxon>Eukaryota</taxon>
        <taxon>Fungi</taxon>
        <taxon>Dikarya</taxon>
        <taxon>Ascomycota</taxon>
        <taxon>Pezizomycotina</taxon>
        <taxon>Eurotiomycetes</taxon>
        <taxon>Eurotiomycetidae</taxon>
        <taxon>Eurotiales</taxon>
        <taxon>Aspergillaceae</taxon>
        <taxon>Penicillium</taxon>
    </lineage>
</organism>
<accession>A0A9W9T466</accession>
<reference evidence="2" key="2">
    <citation type="journal article" date="2023" name="IMA Fungus">
        <title>Comparative genomic study of the Penicillium genus elucidates a diverse pangenome and 15 lateral gene transfer events.</title>
        <authorList>
            <person name="Petersen C."/>
            <person name="Sorensen T."/>
            <person name="Nielsen M.R."/>
            <person name="Sondergaard T.E."/>
            <person name="Sorensen J.L."/>
            <person name="Fitzpatrick D.A."/>
            <person name="Frisvad J.C."/>
            <person name="Nielsen K.L."/>
        </authorList>
    </citation>
    <scope>NUCLEOTIDE SEQUENCE</scope>
    <source>
        <strain evidence="2">IBT 20477</strain>
    </source>
</reference>
<feature type="region of interest" description="Disordered" evidence="1">
    <location>
        <begin position="23"/>
        <end position="44"/>
    </location>
</feature>